<gene>
    <name evidence="11" type="ORF">PVAND_012922</name>
</gene>
<keyword evidence="10" id="KW-0732">Signal</keyword>
<keyword evidence="6" id="KW-1133">Transmembrane helix</keyword>
<comment type="caution">
    <text evidence="11">The sequence shown here is derived from an EMBL/GenBank/DDBJ whole genome shotgun (WGS) entry which is preliminary data.</text>
</comment>
<dbReference type="PROSITE" id="PS51470">
    <property type="entry name" value="FG_GAP"/>
    <property type="match status" value="1"/>
</dbReference>
<proteinExistence type="inferred from homology"/>
<keyword evidence="4 9" id="KW-0808">Transferase</keyword>
<comment type="similarity">
    <text evidence="2 9">Belongs to the glycosyltransferase 92 family.</text>
</comment>
<evidence type="ECO:0000256" key="3">
    <source>
        <dbReference type="ARBA" id="ARBA00022676"/>
    </source>
</evidence>
<dbReference type="InterPro" id="IPR028994">
    <property type="entry name" value="Integrin_alpha_N"/>
</dbReference>
<evidence type="ECO:0000313" key="12">
    <source>
        <dbReference type="Proteomes" id="UP001107558"/>
    </source>
</evidence>
<dbReference type="GO" id="GO:0016757">
    <property type="term" value="F:glycosyltransferase activity"/>
    <property type="evidence" value="ECO:0007669"/>
    <property type="project" value="UniProtKB-UniRule"/>
</dbReference>
<dbReference type="OrthoDB" id="2526284at2759"/>
<protein>
    <recommendedName>
        <fullName evidence="9">Glycosyltransferase family 92 protein</fullName>
        <ecNumber evidence="9">2.4.1.-</ecNumber>
    </recommendedName>
</protein>
<evidence type="ECO:0000256" key="2">
    <source>
        <dbReference type="ARBA" id="ARBA00007647"/>
    </source>
</evidence>
<evidence type="ECO:0000256" key="4">
    <source>
        <dbReference type="ARBA" id="ARBA00022679"/>
    </source>
</evidence>
<evidence type="ECO:0000256" key="8">
    <source>
        <dbReference type="PROSITE-ProRule" id="PRU00803"/>
    </source>
</evidence>
<dbReference type="Pfam" id="PF01697">
    <property type="entry name" value="Glyco_transf_92"/>
    <property type="match status" value="1"/>
</dbReference>
<feature type="signal peptide" evidence="10">
    <location>
        <begin position="1"/>
        <end position="26"/>
    </location>
</feature>
<evidence type="ECO:0000256" key="10">
    <source>
        <dbReference type="SAM" id="SignalP"/>
    </source>
</evidence>
<dbReference type="InterPro" id="IPR008166">
    <property type="entry name" value="Glyco_transf_92"/>
</dbReference>
<evidence type="ECO:0000256" key="5">
    <source>
        <dbReference type="ARBA" id="ARBA00022692"/>
    </source>
</evidence>
<evidence type="ECO:0000256" key="9">
    <source>
        <dbReference type="RuleBase" id="RU366017"/>
    </source>
</evidence>
<accession>A0A9J6CPW3</accession>
<dbReference type="PANTHER" id="PTHR21461:SF1">
    <property type="entry name" value="GLYCOSYLTRANSFERASE FAMILY 92 PROTEIN"/>
    <property type="match status" value="1"/>
</dbReference>
<dbReference type="InterPro" id="IPR013519">
    <property type="entry name" value="Int_alpha_beta-p"/>
</dbReference>
<dbReference type="EMBL" id="JADBJN010000001">
    <property type="protein sequence ID" value="KAG5683651.1"/>
    <property type="molecule type" value="Genomic_DNA"/>
</dbReference>
<name>A0A9J6CPW3_POLVA</name>
<evidence type="ECO:0000313" key="11">
    <source>
        <dbReference type="EMBL" id="KAG5683651.1"/>
    </source>
</evidence>
<dbReference type="GO" id="GO:0005737">
    <property type="term" value="C:cytoplasm"/>
    <property type="evidence" value="ECO:0007669"/>
    <property type="project" value="TreeGrafter"/>
</dbReference>
<dbReference type="SMART" id="SM00191">
    <property type="entry name" value="Int_alpha"/>
    <property type="match status" value="1"/>
</dbReference>
<dbReference type="PANTHER" id="PTHR21461">
    <property type="entry name" value="GLYCOSYLTRANSFERASE FAMILY 92 PROTEIN"/>
    <property type="match status" value="1"/>
</dbReference>
<evidence type="ECO:0000256" key="6">
    <source>
        <dbReference type="ARBA" id="ARBA00022989"/>
    </source>
</evidence>
<dbReference type="AlphaFoldDB" id="A0A9J6CPW3"/>
<organism evidence="11 12">
    <name type="scientific">Polypedilum vanderplanki</name>
    <name type="common">Sleeping chironomid midge</name>
    <dbReference type="NCBI Taxonomy" id="319348"/>
    <lineage>
        <taxon>Eukaryota</taxon>
        <taxon>Metazoa</taxon>
        <taxon>Ecdysozoa</taxon>
        <taxon>Arthropoda</taxon>
        <taxon>Hexapoda</taxon>
        <taxon>Insecta</taxon>
        <taxon>Pterygota</taxon>
        <taxon>Neoptera</taxon>
        <taxon>Endopterygota</taxon>
        <taxon>Diptera</taxon>
        <taxon>Nematocera</taxon>
        <taxon>Chironomoidea</taxon>
        <taxon>Chironomidae</taxon>
        <taxon>Chironominae</taxon>
        <taxon>Polypedilum</taxon>
        <taxon>Polypedilum</taxon>
    </lineage>
</organism>
<keyword evidence="5" id="KW-0812">Transmembrane</keyword>
<evidence type="ECO:0000256" key="1">
    <source>
        <dbReference type="ARBA" id="ARBA00004167"/>
    </source>
</evidence>
<reference evidence="11" key="1">
    <citation type="submission" date="2021-03" db="EMBL/GenBank/DDBJ databases">
        <title>Chromosome level genome of the anhydrobiotic midge Polypedilum vanderplanki.</title>
        <authorList>
            <person name="Yoshida Y."/>
            <person name="Kikawada T."/>
            <person name="Gusev O."/>
        </authorList>
    </citation>
    <scope>NUCLEOTIDE SEQUENCE</scope>
    <source>
        <strain evidence="11">NIAS01</strain>
        <tissue evidence="11">Whole body or cell culture</tissue>
    </source>
</reference>
<keyword evidence="3 9" id="KW-0328">Glycosyltransferase</keyword>
<feature type="chain" id="PRO_5039940884" description="Glycosyltransferase family 92 protein" evidence="10">
    <location>
        <begin position="27"/>
        <end position="565"/>
    </location>
</feature>
<dbReference type="GO" id="GO:0016020">
    <property type="term" value="C:membrane"/>
    <property type="evidence" value="ECO:0007669"/>
    <property type="project" value="UniProtKB-SubCell"/>
</dbReference>
<feature type="repeat" description="FG-GAP" evidence="8">
    <location>
        <begin position="31"/>
        <end position="94"/>
    </location>
</feature>
<keyword evidence="7" id="KW-0472">Membrane</keyword>
<sequence>MNTNKIIRLLIRQIFLLLLFINHIKSFNLDVANYIRHEGPDESMFGFSVALHQEQQRSWVIVGAPKADTSQFQQGVRNGGAVFRCDISDDNRCQIIHFDSNVYFNQSGNENVYQLNNQESLLCDSMKTLQRSVMLNIRNFTKLNYVNKWKRMMNDNDCCFIYSAYFDPRLQVTVKYFNKLKDMSDILAIGTIRIIGAMDWWMPKSNFQCHFIFSNGQIKITKVLEVSQMHEPINGNYPGFFIICPVVFLSTHDEIKLPQYIRIANKNYNSHLEDFIGISYPSTANRNNDENSIAICPGPAQNHFSNALRIAEFVEIYKILGISKFYFYNMSISDDVDKIFRYYASEGIAEILQWNIDHVLRMDEKIIHYYGIMATLNDCFYRATVIDNFKYVLIADFDEIIHPLHTHDQLTDFISAYDKSSYHSLLFSNFFVFADFPADFSNIPKNAINKYLYTQAQVIKMKHSTGDFKWFRVRTKFIAKRDFVIEVGNHYVWIALSGTKEFYIDKKDAVIFHYRDNFIAGHCDKEISKDFSMRKYGDQLWSKVDEVCGKVFKVGLCPRFDQNKI</sequence>
<dbReference type="EC" id="2.4.1.-" evidence="9"/>
<keyword evidence="12" id="KW-1185">Reference proteome</keyword>
<evidence type="ECO:0000256" key="7">
    <source>
        <dbReference type="ARBA" id="ARBA00023136"/>
    </source>
</evidence>
<dbReference type="Proteomes" id="UP001107558">
    <property type="component" value="Chromosome 1"/>
</dbReference>
<comment type="subcellular location">
    <subcellularLocation>
        <location evidence="1">Membrane</location>
        <topology evidence="1">Single-pass membrane protein</topology>
    </subcellularLocation>
</comment>
<dbReference type="SUPFAM" id="SSF69318">
    <property type="entry name" value="Integrin alpha N-terminal domain"/>
    <property type="match status" value="1"/>
</dbReference>
<dbReference type="Gene3D" id="2.130.10.130">
    <property type="entry name" value="Integrin alpha, N-terminal"/>
    <property type="match status" value="1"/>
</dbReference>